<comment type="caution">
    <text evidence="3">The sequence shown here is derived from an EMBL/GenBank/DDBJ whole genome shotgun (WGS) entry which is preliminary data.</text>
</comment>
<keyword evidence="4" id="KW-1185">Reference proteome</keyword>
<keyword evidence="2" id="KW-0472">Membrane</keyword>
<protein>
    <submittedName>
        <fullName evidence="3">Uncharacterized protein</fullName>
    </submittedName>
</protein>
<accession>A0ABW2JXU3</accession>
<evidence type="ECO:0000313" key="4">
    <source>
        <dbReference type="Proteomes" id="UP001596523"/>
    </source>
</evidence>
<sequence>MSDDRWQGWASADHGNVPLPEVPTEPVPEGERAAALDRAVNELVSVGWRVESRTQTQAVLARGHRPNHVLHAILTIFTCLLWGIVWLIIGLTQKEERQSLTVDPYGRVLRTASRT</sequence>
<feature type="region of interest" description="Disordered" evidence="1">
    <location>
        <begin position="1"/>
        <end position="27"/>
    </location>
</feature>
<dbReference type="Proteomes" id="UP001596523">
    <property type="component" value="Unassembled WGS sequence"/>
</dbReference>
<keyword evidence="2" id="KW-0812">Transmembrane</keyword>
<gene>
    <name evidence="3" type="ORF">ACFQVC_39860</name>
</gene>
<evidence type="ECO:0000313" key="3">
    <source>
        <dbReference type="EMBL" id="MFC7310355.1"/>
    </source>
</evidence>
<dbReference type="EMBL" id="JBHTCF010000032">
    <property type="protein sequence ID" value="MFC7310355.1"/>
    <property type="molecule type" value="Genomic_DNA"/>
</dbReference>
<feature type="transmembrane region" description="Helical" evidence="2">
    <location>
        <begin position="69"/>
        <end position="89"/>
    </location>
</feature>
<keyword evidence="2" id="KW-1133">Transmembrane helix</keyword>
<name>A0ABW2JXU3_9ACTN</name>
<organism evidence="3 4">
    <name type="scientific">Streptomyces monticola</name>
    <dbReference type="NCBI Taxonomy" id="2666263"/>
    <lineage>
        <taxon>Bacteria</taxon>
        <taxon>Bacillati</taxon>
        <taxon>Actinomycetota</taxon>
        <taxon>Actinomycetes</taxon>
        <taxon>Kitasatosporales</taxon>
        <taxon>Streptomycetaceae</taxon>
        <taxon>Streptomyces</taxon>
    </lineage>
</organism>
<dbReference type="RefSeq" id="WP_381840715.1">
    <property type="nucleotide sequence ID" value="NZ_JBHTCF010000032.1"/>
</dbReference>
<reference evidence="4" key="1">
    <citation type="journal article" date="2019" name="Int. J. Syst. Evol. Microbiol.">
        <title>The Global Catalogue of Microorganisms (GCM) 10K type strain sequencing project: providing services to taxonomists for standard genome sequencing and annotation.</title>
        <authorList>
            <consortium name="The Broad Institute Genomics Platform"/>
            <consortium name="The Broad Institute Genome Sequencing Center for Infectious Disease"/>
            <person name="Wu L."/>
            <person name="Ma J."/>
        </authorList>
    </citation>
    <scope>NUCLEOTIDE SEQUENCE [LARGE SCALE GENOMIC DNA]</scope>
    <source>
        <strain evidence="4">SYNS20</strain>
    </source>
</reference>
<proteinExistence type="predicted"/>
<evidence type="ECO:0000256" key="1">
    <source>
        <dbReference type="SAM" id="MobiDB-lite"/>
    </source>
</evidence>
<evidence type="ECO:0000256" key="2">
    <source>
        <dbReference type="SAM" id="Phobius"/>
    </source>
</evidence>